<feature type="region of interest" description="Disordered" evidence="1">
    <location>
        <begin position="115"/>
        <end position="139"/>
    </location>
</feature>
<name>A0ABQ9X5V9_9EUKA</name>
<protein>
    <submittedName>
        <fullName evidence="2">Uncharacterized protein</fullName>
    </submittedName>
</protein>
<gene>
    <name evidence="2" type="ORF">BLNAU_17873</name>
</gene>
<sequence>MEEEEPRATAQFLCEAMRCDGKFDICVVDTRHTLHNRIHKPDLNMHPLRRFHVGFEIIEGLKRMERRHASATASGEAEPSLDPSGGRGPSFSEGLGMNALENDNLHRWIAPELGQNDHTFTGSTKEATSREKICEQRRF</sequence>
<organism evidence="2 3">
    <name type="scientific">Blattamonas nauphoetae</name>
    <dbReference type="NCBI Taxonomy" id="2049346"/>
    <lineage>
        <taxon>Eukaryota</taxon>
        <taxon>Metamonada</taxon>
        <taxon>Preaxostyla</taxon>
        <taxon>Oxymonadida</taxon>
        <taxon>Blattamonas</taxon>
    </lineage>
</organism>
<feature type="compositionally biased region" description="Polar residues" evidence="1">
    <location>
        <begin position="116"/>
        <end position="126"/>
    </location>
</feature>
<dbReference type="Proteomes" id="UP001281761">
    <property type="component" value="Unassembled WGS sequence"/>
</dbReference>
<accession>A0ABQ9X5V9</accession>
<feature type="region of interest" description="Disordered" evidence="1">
    <location>
        <begin position="65"/>
        <end position="97"/>
    </location>
</feature>
<evidence type="ECO:0000256" key="1">
    <source>
        <dbReference type="SAM" id="MobiDB-lite"/>
    </source>
</evidence>
<proteinExistence type="predicted"/>
<keyword evidence="3" id="KW-1185">Reference proteome</keyword>
<evidence type="ECO:0000313" key="3">
    <source>
        <dbReference type="Proteomes" id="UP001281761"/>
    </source>
</evidence>
<evidence type="ECO:0000313" key="2">
    <source>
        <dbReference type="EMBL" id="KAK2947168.1"/>
    </source>
</evidence>
<reference evidence="2 3" key="1">
    <citation type="journal article" date="2022" name="bioRxiv">
        <title>Genomics of Preaxostyla Flagellates Illuminates Evolutionary Transitions and the Path Towards Mitochondrial Loss.</title>
        <authorList>
            <person name="Novak L.V.F."/>
            <person name="Treitli S.C."/>
            <person name="Pyrih J."/>
            <person name="Halakuc P."/>
            <person name="Pipaliya S.V."/>
            <person name="Vacek V."/>
            <person name="Brzon O."/>
            <person name="Soukal P."/>
            <person name="Eme L."/>
            <person name="Dacks J.B."/>
            <person name="Karnkowska A."/>
            <person name="Elias M."/>
            <person name="Hampl V."/>
        </authorList>
    </citation>
    <scope>NUCLEOTIDE SEQUENCE [LARGE SCALE GENOMIC DNA]</scope>
    <source>
        <strain evidence="2">NAU3</strain>
        <tissue evidence="2">Gut</tissue>
    </source>
</reference>
<dbReference type="EMBL" id="JARBJD010000208">
    <property type="protein sequence ID" value="KAK2947168.1"/>
    <property type="molecule type" value="Genomic_DNA"/>
</dbReference>
<feature type="compositionally biased region" description="Basic and acidic residues" evidence="1">
    <location>
        <begin position="127"/>
        <end position="139"/>
    </location>
</feature>
<comment type="caution">
    <text evidence="2">The sequence shown here is derived from an EMBL/GenBank/DDBJ whole genome shotgun (WGS) entry which is preliminary data.</text>
</comment>